<dbReference type="SMART" id="SM00448">
    <property type="entry name" value="REC"/>
    <property type="match status" value="1"/>
</dbReference>
<keyword evidence="5" id="KW-0597">Phosphoprotein</keyword>
<dbReference type="AlphaFoldDB" id="A0AAX2CFR3"/>
<dbReference type="EMBL" id="FMIK01000022">
    <property type="protein sequence ID" value="SCL89732.1"/>
    <property type="molecule type" value="Genomic_DNA"/>
</dbReference>
<evidence type="ECO:0000313" key="9">
    <source>
        <dbReference type="Proteomes" id="UP000242164"/>
    </source>
</evidence>
<feature type="domain" description="Response regulatory" evidence="6">
    <location>
        <begin position="3"/>
        <end position="127"/>
    </location>
</feature>
<dbReference type="CDD" id="cd17533">
    <property type="entry name" value="REC_LytTR_AgrA-like"/>
    <property type="match status" value="1"/>
</dbReference>
<dbReference type="InterPro" id="IPR011006">
    <property type="entry name" value="CheY-like_superfamily"/>
</dbReference>
<dbReference type="InterPro" id="IPR001789">
    <property type="entry name" value="Sig_transdc_resp-reg_receiver"/>
</dbReference>
<evidence type="ECO:0000259" key="7">
    <source>
        <dbReference type="PROSITE" id="PS50930"/>
    </source>
</evidence>
<keyword evidence="2" id="KW-0902">Two-component regulatory system</keyword>
<proteinExistence type="predicted"/>
<dbReference type="Pfam" id="PF04397">
    <property type="entry name" value="LytTR"/>
    <property type="match status" value="1"/>
</dbReference>
<evidence type="ECO:0000256" key="1">
    <source>
        <dbReference type="ARBA" id="ARBA00022490"/>
    </source>
</evidence>
<dbReference type="GO" id="GO:0003677">
    <property type="term" value="F:DNA binding"/>
    <property type="evidence" value="ECO:0007669"/>
    <property type="project" value="InterPro"/>
</dbReference>
<dbReference type="Gene3D" id="3.40.50.2300">
    <property type="match status" value="1"/>
</dbReference>
<reference evidence="8 9" key="1">
    <citation type="submission" date="2016-08" db="EMBL/GenBank/DDBJ databases">
        <authorList>
            <person name="Loux V."/>
            <person name="Rue O."/>
        </authorList>
    </citation>
    <scope>NUCLEOTIDE SEQUENCE [LARGE SCALE GENOMIC DNA]</scope>
    <source>
        <strain evidence="8 9">AFSSA_08CEB44bac</strain>
    </source>
</reference>
<dbReference type="Proteomes" id="UP000242164">
    <property type="component" value="Unassembled WGS sequence"/>
</dbReference>
<keyword evidence="3" id="KW-0010">Activator</keyword>
<keyword evidence="1" id="KW-0963">Cytoplasm</keyword>
<comment type="caution">
    <text evidence="8">The sequence shown here is derived from an EMBL/GenBank/DDBJ whole genome shotgun (WGS) entry which is preliminary data.</text>
</comment>
<comment type="function">
    <text evidence="4">Required for high-level post-exponential phase expression of a series of secreted proteins.</text>
</comment>
<feature type="domain" description="HTH LytTR-type" evidence="7">
    <location>
        <begin position="144"/>
        <end position="240"/>
    </location>
</feature>
<evidence type="ECO:0000313" key="8">
    <source>
        <dbReference type="EMBL" id="SCL89732.1"/>
    </source>
</evidence>
<dbReference type="InterPro" id="IPR046947">
    <property type="entry name" value="LytR-like"/>
</dbReference>
<evidence type="ECO:0000256" key="5">
    <source>
        <dbReference type="PROSITE-ProRule" id="PRU00169"/>
    </source>
</evidence>
<dbReference type="Pfam" id="PF00072">
    <property type="entry name" value="Response_reg"/>
    <property type="match status" value="1"/>
</dbReference>
<protein>
    <submittedName>
        <fullName evidence="8">Accessory gene regulator A</fullName>
    </submittedName>
</protein>
<feature type="modified residue" description="4-aspartylphosphate" evidence="5">
    <location>
        <position position="61"/>
    </location>
</feature>
<evidence type="ECO:0000256" key="3">
    <source>
        <dbReference type="ARBA" id="ARBA00023159"/>
    </source>
</evidence>
<gene>
    <name evidence="8" type="ORF">BCB44BAC_01594</name>
</gene>
<sequence>MLSVFICEDDIAQRERIETYIKNYIIIEDLDMELVLSTQNPFEILEYLKSHPKTTGLYFLDVDLQAEISGLELAAEIRDLDDLGKIVFVTTHGELSFLTFTYKIEAMDYIIKDRPEEIQRKVQDCVKIAHKRYLSDKNPKKEIFKVKIGDKVRSIYYSDIMFFESSAVPHKIILHLENSQLEFYGSMKEVEKISDCFYRCHKSYVINKNNIQLVDKKKREVKMVNEETCLVSVRALKGLD</sequence>
<dbReference type="PROSITE" id="PS50930">
    <property type="entry name" value="HTH_LYTTR"/>
    <property type="match status" value="1"/>
</dbReference>
<dbReference type="Gene3D" id="2.40.50.1020">
    <property type="entry name" value="LytTr DNA-binding domain"/>
    <property type="match status" value="1"/>
</dbReference>
<dbReference type="PANTHER" id="PTHR37299">
    <property type="entry name" value="TRANSCRIPTIONAL REGULATOR-RELATED"/>
    <property type="match status" value="1"/>
</dbReference>
<organism evidence="8 9">
    <name type="scientific">Bacillus cytotoxicus</name>
    <dbReference type="NCBI Taxonomy" id="580165"/>
    <lineage>
        <taxon>Bacteria</taxon>
        <taxon>Bacillati</taxon>
        <taxon>Bacillota</taxon>
        <taxon>Bacilli</taxon>
        <taxon>Bacillales</taxon>
        <taxon>Bacillaceae</taxon>
        <taxon>Bacillus</taxon>
        <taxon>Bacillus cereus group</taxon>
    </lineage>
</organism>
<dbReference type="SMART" id="SM00850">
    <property type="entry name" value="LytTR"/>
    <property type="match status" value="1"/>
</dbReference>
<name>A0AAX2CFR3_9BACI</name>
<dbReference type="InterPro" id="IPR007492">
    <property type="entry name" value="LytTR_DNA-bd_dom"/>
</dbReference>
<dbReference type="PANTHER" id="PTHR37299:SF3">
    <property type="entry name" value="STAGE 0 SPORULATION PROTEIN A HOMOLOG"/>
    <property type="match status" value="1"/>
</dbReference>
<accession>A0AAX2CFR3</accession>
<evidence type="ECO:0000256" key="2">
    <source>
        <dbReference type="ARBA" id="ARBA00023012"/>
    </source>
</evidence>
<dbReference type="SUPFAM" id="SSF52172">
    <property type="entry name" value="CheY-like"/>
    <property type="match status" value="1"/>
</dbReference>
<evidence type="ECO:0000259" key="6">
    <source>
        <dbReference type="PROSITE" id="PS50110"/>
    </source>
</evidence>
<dbReference type="RefSeq" id="WP_087098423.1">
    <property type="nucleotide sequence ID" value="NZ_CP066179.1"/>
</dbReference>
<evidence type="ECO:0000256" key="4">
    <source>
        <dbReference type="ARBA" id="ARBA00037164"/>
    </source>
</evidence>
<dbReference type="GO" id="GO:0000156">
    <property type="term" value="F:phosphorelay response regulator activity"/>
    <property type="evidence" value="ECO:0007669"/>
    <property type="project" value="InterPro"/>
</dbReference>
<dbReference type="PROSITE" id="PS50110">
    <property type="entry name" value="RESPONSE_REGULATORY"/>
    <property type="match status" value="1"/>
</dbReference>